<comment type="caution">
    <text evidence="1">The sequence shown here is derived from an EMBL/GenBank/DDBJ whole genome shotgun (WGS) entry which is preliminary data.</text>
</comment>
<dbReference type="AlphaFoldDB" id="A0A9X6NIB8"/>
<proteinExistence type="predicted"/>
<evidence type="ECO:0000313" key="1">
    <source>
        <dbReference type="EMBL" id="OWA54627.1"/>
    </source>
</evidence>
<accession>A0A9X6NIB8</accession>
<sequence>MTIGVKNGVLVFRCANVQSSLSMRKWNFSVAIRHIDNRTFLWLFSHLLQLAELHADFDFPLHWARQNAVSAWVTLVREATAVYLRNTPVVLRVTERGRYADGVGLGPPRSNGRGDPFRGIRNKHVKKILMLLMAEQKSKLNSRSRVIGSESCSPANGNPDRLCRMLLNLDKISNEAGNLNGVLWWNGKSTQQRRVCTLG</sequence>
<name>A0A9X6NIB8_HYPEX</name>
<keyword evidence="2" id="KW-1185">Reference proteome</keyword>
<organism evidence="1 2">
    <name type="scientific">Hypsibius exemplaris</name>
    <name type="common">Freshwater tardigrade</name>
    <dbReference type="NCBI Taxonomy" id="2072580"/>
    <lineage>
        <taxon>Eukaryota</taxon>
        <taxon>Metazoa</taxon>
        <taxon>Ecdysozoa</taxon>
        <taxon>Tardigrada</taxon>
        <taxon>Eutardigrada</taxon>
        <taxon>Parachela</taxon>
        <taxon>Hypsibioidea</taxon>
        <taxon>Hypsibiidae</taxon>
        <taxon>Hypsibius</taxon>
    </lineage>
</organism>
<reference evidence="2" key="1">
    <citation type="submission" date="2017-01" db="EMBL/GenBank/DDBJ databases">
        <title>Comparative genomics of anhydrobiosis in the tardigrade Hypsibius dujardini.</title>
        <authorList>
            <person name="Yoshida Y."/>
            <person name="Koutsovoulos G."/>
            <person name="Laetsch D."/>
            <person name="Stevens L."/>
            <person name="Kumar S."/>
            <person name="Horikawa D."/>
            <person name="Ishino K."/>
            <person name="Komine S."/>
            <person name="Tomita M."/>
            <person name="Blaxter M."/>
            <person name="Arakawa K."/>
        </authorList>
    </citation>
    <scope>NUCLEOTIDE SEQUENCE [LARGE SCALE GENOMIC DNA]</scope>
    <source>
        <strain evidence="2">Z151</strain>
    </source>
</reference>
<dbReference type="Proteomes" id="UP000192578">
    <property type="component" value="Unassembled WGS sequence"/>
</dbReference>
<gene>
    <name evidence="1" type="ORF">BV898_19026</name>
</gene>
<evidence type="ECO:0000313" key="2">
    <source>
        <dbReference type="Proteomes" id="UP000192578"/>
    </source>
</evidence>
<protein>
    <submittedName>
        <fullName evidence="1">Uncharacterized protein</fullName>
    </submittedName>
</protein>
<dbReference type="EMBL" id="MTYJ01000434">
    <property type="protein sequence ID" value="OWA54627.1"/>
    <property type="molecule type" value="Genomic_DNA"/>
</dbReference>